<name>A0A1I5GC48_9PSEU</name>
<dbReference type="EMBL" id="FOUP01000012">
    <property type="protein sequence ID" value="SFO33520.1"/>
    <property type="molecule type" value="Genomic_DNA"/>
</dbReference>
<organism evidence="2 3">
    <name type="scientific">Saccharopolyspora antimicrobica</name>
    <dbReference type="NCBI Taxonomy" id="455193"/>
    <lineage>
        <taxon>Bacteria</taxon>
        <taxon>Bacillati</taxon>
        <taxon>Actinomycetota</taxon>
        <taxon>Actinomycetes</taxon>
        <taxon>Pseudonocardiales</taxon>
        <taxon>Pseudonocardiaceae</taxon>
        <taxon>Saccharopolyspora</taxon>
    </lineage>
</organism>
<feature type="non-terminal residue" evidence="2">
    <location>
        <position position="1"/>
    </location>
</feature>
<evidence type="ECO:0000313" key="3">
    <source>
        <dbReference type="Proteomes" id="UP000199398"/>
    </source>
</evidence>
<evidence type="ECO:0000313" key="2">
    <source>
        <dbReference type="EMBL" id="SFO33520.1"/>
    </source>
</evidence>
<feature type="region of interest" description="Disordered" evidence="1">
    <location>
        <begin position="113"/>
        <end position="243"/>
    </location>
</feature>
<dbReference type="AlphaFoldDB" id="A0A1I5GC48"/>
<proteinExistence type="predicted"/>
<reference evidence="2 3" key="1">
    <citation type="submission" date="2016-10" db="EMBL/GenBank/DDBJ databases">
        <authorList>
            <person name="de Groot N.N."/>
        </authorList>
    </citation>
    <scope>NUCLEOTIDE SEQUENCE [LARGE SCALE GENOMIC DNA]</scope>
    <source>
        <strain evidence="2 3">CPCC 201259</strain>
    </source>
</reference>
<evidence type="ECO:0000256" key="1">
    <source>
        <dbReference type="SAM" id="MobiDB-lite"/>
    </source>
</evidence>
<dbReference type="Proteomes" id="UP000199398">
    <property type="component" value="Unassembled WGS sequence"/>
</dbReference>
<feature type="compositionally biased region" description="Basic and acidic residues" evidence="1">
    <location>
        <begin position="158"/>
        <end position="169"/>
    </location>
</feature>
<protein>
    <submittedName>
        <fullName evidence="2">Uncharacterized protein</fullName>
    </submittedName>
</protein>
<feature type="compositionally biased region" description="Basic residues" evidence="1">
    <location>
        <begin position="135"/>
        <end position="146"/>
    </location>
</feature>
<feature type="compositionally biased region" description="Basic residues" evidence="1">
    <location>
        <begin position="51"/>
        <end position="75"/>
    </location>
</feature>
<sequence>PGSTWRRGSAADCAGCPAETGASPSARSWRGCPPRSERSESWPVTAAATSHRSRLGSCRMRRRRITHSRSSHRRGFSAFAWRGQPERRVSDIHKSGIPESRRTLRFRHPHRCARRAWKKSEKDEVRTFGPSPRWPKARTHPHRPSGRRPECFRPPSGRPDRPRRNDRGGRATIPPWTPPRAALSANPARLDPHWRQIPSGDYTPAKRSLNADPPVPGRAAATDIAAGRGRMFKRSRPTRPAVP</sequence>
<feature type="region of interest" description="Disordered" evidence="1">
    <location>
        <begin position="1"/>
        <end position="79"/>
    </location>
</feature>
<accession>A0A1I5GC48</accession>
<gene>
    <name evidence="2" type="ORF">SAMN05421805_112199</name>
</gene>